<dbReference type="PANTHER" id="PTHR48081:SF8">
    <property type="entry name" value="ALPHA_BETA HYDROLASE FOLD-3 DOMAIN-CONTAINING PROTEIN-RELATED"/>
    <property type="match status" value="1"/>
</dbReference>
<dbReference type="InterPro" id="IPR050300">
    <property type="entry name" value="GDXG_lipolytic_enzyme"/>
</dbReference>
<dbReference type="EMBL" id="JAVRRF010000002">
    <property type="protein sequence ID" value="KAK5067506.1"/>
    <property type="molecule type" value="Genomic_DNA"/>
</dbReference>
<name>A0ABR0JNG2_9EURO</name>
<dbReference type="PANTHER" id="PTHR48081">
    <property type="entry name" value="AB HYDROLASE SUPERFAMILY PROTEIN C4A8.06C"/>
    <property type="match status" value="1"/>
</dbReference>
<evidence type="ECO:0000313" key="4">
    <source>
        <dbReference type="Proteomes" id="UP001345691"/>
    </source>
</evidence>
<evidence type="ECO:0000259" key="2">
    <source>
        <dbReference type="Pfam" id="PF07859"/>
    </source>
</evidence>
<dbReference type="Proteomes" id="UP001345691">
    <property type="component" value="Unassembled WGS sequence"/>
</dbReference>
<comment type="caution">
    <text evidence="3">The sequence shown here is derived from an EMBL/GenBank/DDBJ whole genome shotgun (WGS) entry which is preliminary data.</text>
</comment>
<evidence type="ECO:0000256" key="1">
    <source>
        <dbReference type="ARBA" id="ARBA00022801"/>
    </source>
</evidence>
<dbReference type="Pfam" id="PF07859">
    <property type="entry name" value="Abhydrolase_3"/>
    <property type="match status" value="1"/>
</dbReference>
<dbReference type="Gene3D" id="3.40.50.1820">
    <property type="entry name" value="alpha/beta hydrolase"/>
    <property type="match status" value="1"/>
</dbReference>
<protein>
    <recommendedName>
        <fullName evidence="2">Alpha/beta hydrolase fold-3 domain-containing protein</fullName>
    </recommendedName>
</protein>
<dbReference type="InterPro" id="IPR013094">
    <property type="entry name" value="AB_hydrolase_3"/>
</dbReference>
<dbReference type="InterPro" id="IPR029058">
    <property type="entry name" value="AB_hydrolase_fold"/>
</dbReference>
<keyword evidence="1" id="KW-0378">Hydrolase</keyword>
<proteinExistence type="predicted"/>
<organism evidence="3 4">
    <name type="scientific">Exophiala sideris</name>
    <dbReference type="NCBI Taxonomy" id="1016849"/>
    <lineage>
        <taxon>Eukaryota</taxon>
        <taxon>Fungi</taxon>
        <taxon>Dikarya</taxon>
        <taxon>Ascomycota</taxon>
        <taxon>Pezizomycotina</taxon>
        <taxon>Eurotiomycetes</taxon>
        <taxon>Chaetothyriomycetidae</taxon>
        <taxon>Chaetothyriales</taxon>
        <taxon>Herpotrichiellaceae</taxon>
        <taxon>Exophiala</taxon>
    </lineage>
</organism>
<sequence length="334" mass="36948">MPSTPPSTTAEILETGNIDSEFAAALEAEPIPPGTNYTLADLKQQSASALAPLQERLSASRPPDITETEHLISLRDNYRSRIIICHLTCASERTTPAPLIILFHGGGHCFPFPFSICDAWETLEFAASESRKSNSAVLPRCTDTRTGFIVGGTSSGANLAASLAHLARDHNLFPPLTGQFLCAGTYISNLNVPAKYRDRYLSFEQNRDAPILDEALFQMFREAFKPDLTSKLYASFDQHHCLDEGTGSVRHGHLGVAPAYFQVCGMDVFRDDGLIYEKVLREECSVATRLDLYAGWGHCWWSMFPELEMSRKRMRDAVDGVGWLLNIGSKKKGL</sequence>
<gene>
    <name evidence="3" type="ORF">LTR69_001494</name>
</gene>
<evidence type="ECO:0000313" key="3">
    <source>
        <dbReference type="EMBL" id="KAK5067506.1"/>
    </source>
</evidence>
<reference evidence="3 4" key="1">
    <citation type="submission" date="2023-08" db="EMBL/GenBank/DDBJ databases">
        <title>Black Yeasts Isolated from many extreme environments.</title>
        <authorList>
            <person name="Coleine C."/>
            <person name="Stajich J.E."/>
            <person name="Selbmann L."/>
        </authorList>
    </citation>
    <scope>NUCLEOTIDE SEQUENCE [LARGE SCALE GENOMIC DNA]</scope>
    <source>
        <strain evidence="3 4">CCFEE 6328</strain>
    </source>
</reference>
<accession>A0ABR0JNG2</accession>
<keyword evidence="4" id="KW-1185">Reference proteome</keyword>
<dbReference type="SUPFAM" id="SSF53474">
    <property type="entry name" value="alpha/beta-Hydrolases"/>
    <property type="match status" value="1"/>
</dbReference>
<feature type="domain" description="Alpha/beta hydrolase fold-3" evidence="2">
    <location>
        <begin position="111"/>
        <end position="301"/>
    </location>
</feature>